<dbReference type="OrthoDB" id="3943503at2"/>
<evidence type="ECO:0000256" key="1">
    <source>
        <dbReference type="SAM" id="MobiDB-lite"/>
    </source>
</evidence>
<dbReference type="RefSeq" id="WP_139173504.1">
    <property type="nucleotide sequence ID" value="NZ_FMZF01000002.1"/>
</dbReference>
<dbReference type="AlphaFoldDB" id="A0A1G6LQ59"/>
<dbReference type="STRING" id="1190417.SAMN05660690_1498"/>
<dbReference type="Proteomes" id="UP000199416">
    <property type="component" value="Unassembled WGS sequence"/>
</dbReference>
<evidence type="ECO:0000313" key="2">
    <source>
        <dbReference type="EMBL" id="SDC45329.1"/>
    </source>
</evidence>
<protein>
    <recommendedName>
        <fullName evidence="4">Transposase DDE domain-containing protein</fullName>
    </recommendedName>
</protein>
<feature type="region of interest" description="Disordered" evidence="1">
    <location>
        <begin position="197"/>
        <end position="218"/>
    </location>
</feature>
<feature type="compositionally biased region" description="Basic and acidic residues" evidence="1">
    <location>
        <begin position="198"/>
        <end position="213"/>
    </location>
</feature>
<organism evidence="2 3">
    <name type="scientific">Geodermatophilus telluris</name>
    <dbReference type="NCBI Taxonomy" id="1190417"/>
    <lineage>
        <taxon>Bacteria</taxon>
        <taxon>Bacillati</taxon>
        <taxon>Actinomycetota</taxon>
        <taxon>Actinomycetes</taxon>
        <taxon>Geodermatophilales</taxon>
        <taxon>Geodermatophilaceae</taxon>
        <taxon>Geodermatophilus</taxon>
    </lineage>
</organism>
<accession>A0A1G6LQ59</accession>
<dbReference type="EMBL" id="FMZF01000002">
    <property type="protein sequence ID" value="SDC45329.1"/>
    <property type="molecule type" value="Genomic_DNA"/>
</dbReference>
<reference evidence="3" key="1">
    <citation type="submission" date="2016-10" db="EMBL/GenBank/DDBJ databases">
        <authorList>
            <person name="Varghese N."/>
            <person name="Submissions S."/>
        </authorList>
    </citation>
    <scope>NUCLEOTIDE SEQUENCE [LARGE SCALE GENOMIC DNA]</scope>
    <source>
        <strain evidence="3">DSM 45421</strain>
    </source>
</reference>
<proteinExistence type="predicted"/>
<name>A0A1G6LQ59_9ACTN</name>
<keyword evidence="3" id="KW-1185">Reference proteome</keyword>
<evidence type="ECO:0000313" key="3">
    <source>
        <dbReference type="Proteomes" id="UP000199416"/>
    </source>
</evidence>
<sequence>MSRRRARSTGLTTMEQVRAVFRLPALYQLGALVERRPVGRPAEFPPYLLLAYGVLARVFRSGARVEIELAQADSWSVIVDTVEQMRRERPDLEIPAPPRRAPGWDAYKYARNRRFTAPEVLEDLCEEFTELAVAQAQDAGLLRADGPGSLCHPHRSRVVYGDGTVVSPLYRPPAAKRVKEEDGSTRTVYLDAAGNEIDAPRKRHDPDSAEHHGHTGPVHGQNFVGLYARGDGPHQRIVLAVDRVPRPGAEAETAVALFKRVHDVAGSGIQAAVYDGAWRGRHINDVMETCGVVVINKVHSTSRSPGRRRTTPAEGNPRWYALGTWEHDTASGPCTHTLAAVDGAVSEVGLDAEGAPVVLARLVRRQVKRPRRKNGRYHFTAGYTVPCPAGEFLAWITPHPQHEGDTGRPDAVRLIAEGEDDFKNLFPLRSDSESHNSGFKRTLLVDRAASLGGRRQLLDFLCFGLLTNALTAHHAAAAANSAAPLRLAA</sequence>
<gene>
    <name evidence="2" type="ORF">SAMN05660690_1498</name>
</gene>
<evidence type="ECO:0008006" key="4">
    <source>
        <dbReference type="Google" id="ProtNLM"/>
    </source>
</evidence>